<evidence type="ECO:0008006" key="4">
    <source>
        <dbReference type="Google" id="ProtNLM"/>
    </source>
</evidence>
<sequence>MVPWPGIQVYNLLASFASSLFPSVQVQPTSPLAQSPLSGRLESVVAQTSDNMKLSWVEAAVLTAASVASAQDDLAYSPPYYPSPWSTGQGEWAEAYNRAVQIVSQMTLDEKVNLTSGTGYVLYPSETYLC</sequence>
<name>A0ABR4GJP7_9EURO</name>
<evidence type="ECO:0000313" key="2">
    <source>
        <dbReference type="EMBL" id="KAL2799279.1"/>
    </source>
</evidence>
<dbReference type="Gene3D" id="3.20.20.300">
    <property type="entry name" value="Glycoside hydrolase, family 3, N-terminal domain"/>
    <property type="match status" value="1"/>
</dbReference>
<evidence type="ECO:0000313" key="3">
    <source>
        <dbReference type="Proteomes" id="UP001610563"/>
    </source>
</evidence>
<evidence type="ECO:0000256" key="1">
    <source>
        <dbReference type="ARBA" id="ARBA00023277"/>
    </source>
</evidence>
<protein>
    <recommendedName>
        <fullName evidence="4">Glycoside hydrolase family 3 N-terminal domain-containing protein</fullName>
    </recommendedName>
</protein>
<dbReference type="InterPro" id="IPR036962">
    <property type="entry name" value="Glyco_hydro_3_N_sf"/>
</dbReference>
<accession>A0ABR4GJP7</accession>
<comment type="caution">
    <text evidence="2">The sequence shown here is derived from an EMBL/GenBank/DDBJ whole genome shotgun (WGS) entry which is preliminary data.</text>
</comment>
<dbReference type="Proteomes" id="UP001610563">
    <property type="component" value="Unassembled WGS sequence"/>
</dbReference>
<dbReference type="EMBL" id="JBFTWV010000008">
    <property type="protein sequence ID" value="KAL2799279.1"/>
    <property type="molecule type" value="Genomic_DNA"/>
</dbReference>
<reference evidence="2 3" key="1">
    <citation type="submission" date="2024-07" db="EMBL/GenBank/DDBJ databases">
        <title>Section-level genome sequencing and comparative genomics of Aspergillus sections Usti and Cavernicolus.</title>
        <authorList>
            <consortium name="Lawrence Berkeley National Laboratory"/>
            <person name="Nybo J.L."/>
            <person name="Vesth T.C."/>
            <person name="Theobald S."/>
            <person name="Frisvad J.C."/>
            <person name="Larsen T.O."/>
            <person name="Kjaerboelling I."/>
            <person name="Rothschild-Mancinelli K."/>
            <person name="Lyhne E.K."/>
            <person name="Kogle M.E."/>
            <person name="Barry K."/>
            <person name="Clum A."/>
            <person name="Na H."/>
            <person name="Ledsgaard L."/>
            <person name="Lin J."/>
            <person name="Lipzen A."/>
            <person name="Kuo A."/>
            <person name="Riley R."/>
            <person name="Mondo S."/>
            <person name="Labutti K."/>
            <person name="Haridas S."/>
            <person name="Pangalinan J."/>
            <person name="Salamov A.A."/>
            <person name="Simmons B.A."/>
            <person name="Magnuson J.K."/>
            <person name="Chen J."/>
            <person name="Drula E."/>
            <person name="Henrissat B."/>
            <person name="Wiebenga A."/>
            <person name="Lubbers R.J."/>
            <person name="Gomes A.C."/>
            <person name="Makela M.R."/>
            <person name="Stajich J."/>
            <person name="Grigoriev I.V."/>
            <person name="Mortensen U.H."/>
            <person name="De Vries R.P."/>
            <person name="Baker S.E."/>
            <person name="Andersen M.R."/>
        </authorList>
    </citation>
    <scope>NUCLEOTIDE SEQUENCE [LARGE SCALE GENOMIC DNA]</scope>
    <source>
        <strain evidence="2 3">CBS 209.92</strain>
    </source>
</reference>
<proteinExistence type="predicted"/>
<keyword evidence="1" id="KW-0119">Carbohydrate metabolism</keyword>
<organism evidence="2 3">
    <name type="scientific">Aspergillus keveii</name>
    <dbReference type="NCBI Taxonomy" id="714993"/>
    <lineage>
        <taxon>Eukaryota</taxon>
        <taxon>Fungi</taxon>
        <taxon>Dikarya</taxon>
        <taxon>Ascomycota</taxon>
        <taxon>Pezizomycotina</taxon>
        <taxon>Eurotiomycetes</taxon>
        <taxon>Eurotiomycetidae</taxon>
        <taxon>Eurotiales</taxon>
        <taxon>Aspergillaceae</taxon>
        <taxon>Aspergillus</taxon>
        <taxon>Aspergillus subgen. Nidulantes</taxon>
    </lineage>
</organism>
<keyword evidence="3" id="KW-1185">Reference proteome</keyword>
<gene>
    <name evidence="2" type="ORF">BJX66DRAFT_256731</name>
</gene>